<name>A0A9D1H895_9FIRM</name>
<sequence length="219" mass="25237">MATIRNETPDDFRTVEELTRLAFWNVNAPGCDEHFLVHIMREHPDYIPELDFVIEEDGKIVGNVIYTKATLTERQTGEVKNILTFGPLSVLPEYQRKGYGKALLEHSFQKAVEMGYDTVVIFGNPENYISRGFKNGSRYFVNLSDSECYPVALLVKELVPGALQGKKWIYHESKLFEPPFFQPDSQAAADFEKTFSPLEKAYRYSQELFYIYSHGRITL</sequence>
<evidence type="ECO:0000313" key="3">
    <source>
        <dbReference type="Proteomes" id="UP000824160"/>
    </source>
</evidence>
<comment type="caution">
    <text evidence="2">The sequence shown here is derived from an EMBL/GenBank/DDBJ whole genome shotgun (WGS) entry which is preliminary data.</text>
</comment>
<dbReference type="Proteomes" id="UP000824160">
    <property type="component" value="Unassembled WGS sequence"/>
</dbReference>
<dbReference type="CDD" id="cd04301">
    <property type="entry name" value="NAT_SF"/>
    <property type="match status" value="1"/>
</dbReference>
<dbReference type="AlphaFoldDB" id="A0A9D1H895"/>
<dbReference type="EMBL" id="DVLW01000120">
    <property type="protein sequence ID" value="HIT94429.1"/>
    <property type="molecule type" value="Genomic_DNA"/>
</dbReference>
<gene>
    <name evidence="2" type="ORF">IAC43_04540</name>
</gene>
<protein>
    <submittedName>
        <fullName evidence="2">N-acetyltransferase</fullName>
    </submittedName>
</protein>
<dbReference type="Pfam" id="PF00583">
    <property type="entry name" value="Acetyltransf_1"/>
    <property type="match status" value="1"/>
</dbReference>
<dbReference type="InterPro" id="IPR000182">
    <property type="entry name" value="GNAT_dom"/>
</dbReference>
<feature type="domain" description="N-acetyltransferase" evidence="1">
    <location>
        <begin position="2"/>
        <end position="160"/>
    </location>
</feature>
<evidence type="ECO:0000259" key="1">
    <source>
        <dbReference type="PROSITE" id="PS51186"/>
    </source>
</evidence>
<proteinExistence type="predicted"/>
<organism evidence="2 3">
    <name type="scientific">Candidatus Faecivivens stercoripullorum</name>
    <dbReference type="NCBI Taxonomy" id="2840805"/>
    <lineage>
        <taxon>Bacteria</taxon>
        <taxon>Bacillati</taxon>
        <taxon>Bacillota</taxon>
        <taxon>Clostridia</taxon>
        <taxon>Eubacteriales</taxon>
        <taxon>Oscillospiraceae</taxon>
        <taxon>Oscillospiraceae incertae sedis</taxon>
        <taxon>Candidatus Faecivivens</taxon>
    </lineage>
</organism>
<dbReference type="SUPFAM" id="SSF55729">
    <property type="entry name" value="Acyl-CoA N-acyltransferases (Nat)"/>
    <property type="match status" value="1"/>
</dbReference>
<reference evidence="2" key="2">
    <citation type="journal article" date="2021" name="PeerJ">
        <title>Extensive microbial diversity within the chicken gut microbiome revealed by metagenomics and culture.</title>
        <authorList>
            <person name="Gilroy R."/>
            <person name="Ravi A."/>
            <person name="Getino M."/>
            <person name="Pursley I."/>
            <person name="Horton D.L."/>
            <person name="Alikhan N.F."/>
            <person name="Baker D."/>
            <person name="Gharbi K."/>
            <person name="Hall N."/>
            <person name="Watson M."/>
            <person name="Adriaenssens E.M."/>
            <person name="Foster-Nyarko E."/>
            <person name="Jarju S."/>
            <person name="Secka A."/>
            <person name="Antonio M."/>
            <person name="Oren A."/>
            <person name="Chaudhuri R.R."/>
            <person name="La Ragione R."/>
            <person name="Hildebrand F."/>
            <person name="Pallen M.J."/>
        </authorList>
    </citation>
    <scope>NUCLEOTIDE SEQUENCE</scope>
    <source>
        <strain evidence="2">ChiBcec7-5410</strain>
    </source>
</reference>
<dbReference type="Gene3D" id="3.40.630.30">
    <property type="match status" value="1"/>
</dbReference>
<accession>A0A9D1H895</accession>
<reference evidence="2" key="1">
    <citation type="submission" date="2020-10" db="EMBL/GenBank/DDBJ databases">
        <authorList>
            <person name="Gilroy R."/>
        </authorList>
    </citation>
    <scope>NUCLEOTIDE SEQUENCE</scope>
    <source>
        <strain evidence="2">ChiBcec7-5410</strain>
    </source>
</reference>
<dbReference type="PROSITE" id="PS51186">
    <property type="entry name" value="GNAT"/>
    <property type="match status" value="1"/>
</dbReference>
<dbReference type="GO" id="GO:0016747">
    <property type="term" value="F:acyltransferase activity, transferring groups other than amino-acyl groups"/>
    <property type="evidence" value="ECO:0007669"/>
    <property type="project" value="InterPro"/>
</dbReference>
<dbReference type="InterPro" id="IPR016181">
    <property type="entry name" value="Acyl_CoA_acyltransferase"/>
</dbReference>
<evidence type="ECO:0000313" key="2">
    <source>
        <dbReference type="EMBL" id="HIT94429.1"/>
    </source>
</evidence>